<comment type="cofactor">
    <cofactor evidence="1 7">
        <name>FAD</name>
        <dbReference type="ChEBI" id="CHEBI:57692"/>
    </cofactor>
</comment>
<dbReference type="InterPro" id="IPR009075">
    <property type="entry name" value="AcylCo_DH/oxidase_C"/>
</dbReference>
<dbReference type="GO" id="GO:0003995">
    <property type="term" value="F:acyl-CoA dehydrogenase activity"/>
    <property type="evidence" value="ECO:0007669"/>
    <property type="project" value="InterPro"/>
</dbReference>
<keyword evidence="13" id="KW-1185">Reference proteome</keyword>
<dbReference type="RefSeq" id="WP_354695918.1">
    <property type="nucleotide sequence ID" value="NZ_JAZHOG010000008.1"/>
</dbReference>
<feature type="domain" description="Acyl-CoA oxidase/dehydrogenase middle" evidence="10">
    <location>
        <begin position="145"/>
        <end position="233"/>
    </location>
</feature>
<dbReference type="PANTHER" id="PTHR48083">
    <property type="entry name" value="MEDIUM-CHAIN SPECIFIC ACYL-COA DEHYDROGENASE, MITOCHONDRIAL-RELATED"/>
    <property type="match status" value="1"/>
</dbReference>
<dbReference type="Pfam" id="PF02770">
    <property type="entry name" value="Acyl-CoA_dh_M"/>
    <property type="match status" value="1"/>
</dbReference>
<keyword evidence="5 7" id="KW-0274">FAD</keyword>
<evidence type="ECO:0000259" key="10">
    <source>
        <dbReference type="Pfam" id="PF02770"/>
    </source>
</evidence>
<dbReference type="InterPro" id="IPR036250">
    <property type="entry name" value="AcylCo_DH-like_C"/>
</dbReference>
<evidence type="ECO:0000256" key="2">
    <source>
        <dbReference type="ARBA" id="ARBA00009347"/>
    </source>
</evidence>
<dbReference type="GO" id="GO:0050660">
    <property type="term" value="F:flavin adenine dinucleotide binding"/>
    <property type="evidence" value="ECO:0007669"/>
    <property type="project" value="InterPro"/>
</dbReference>
<evidence type="ECO:0000313" key="13">
    <source>
        <dbReference type="Proteomes" id="UP001359886"/>
    </source>
</evidence>
<feature type="domain" description="Acyl-CoA dehydrogenase/oxidase N-terminal" evidence="11">
    <location>
        <begin position="35"/>
        <end position="139"/>
    </location>
</feature>
<organism evidence="12 13">
    <name type="scientific">Elongatibacter sediminis</name>
    <dbReference type="NCBI Taxonomy" id="3119006"/>
    <lineage>
        <taxon>Bacteria</taxon>
        <taxon>Pseudomonadati</taxon>
        <taxon>Pseudomonadota</taxon>
        <taxon>Gammaproteobacteria</taxon>
        <taxon>Chromatiales</taxon>
        <taxon>Wenzhouxiangellaceae</taxon>
        <taxon>Elongatibacter</taxon>
    </lineage>
</organism>
<comment type="similarity">
    <text evidence="2 7">Belongs to the acyl-CoA dehydrogenase family.</text>
</comment>
<evidence type="ECO:0000256" key="3">
    <source>
        <dbReference type="ARBA" id="ARBA00019125"/>
    </source>
</evidence>
<dbReference type="InterPro" id="IPR006091">
    <property type="entry name" value="Acyl-CoA_Oxase/DH_mid-dom"/>
</dbReference>
<evidence type="ECO:0000259" key="9">
    <source>
        <dbReference type="Pfam" id="PF00441"/>
    </source>
</evidence>
<evidence type="ECO:0000256" key="7">
    <source>
        <dbReference type="RuleBase" id="RU362125"/>
    </source>
</evidence>
<dbReference type="Gene3D" id="1.10.540.10">
    <property type="entry name" value="Acyl-CoA dehydrogenase/oxidase, N-terminal domain"/>
    <property type="match status" value="1"/>
</dbReference>
<dbReference type="Gene3D" id="2.40.110.10">
    <property type="entry name" value="Butyryl-CoA Dehydrogenase, subunit A, domain 2"/>
    <property type="match status" value="1"/>
</dbReference>
<dbReference type="GO" id="GO:0033539">
    <property type="term" value="P:fatty acid beta-oxidation using acyl-CoA dehydrogenase"/>
    <property type="evidence" value="ECO:0007669"/>
    <property type="project" value="TreeGrafter"/>
</dbReference>
<evidence type="ECO:0000256" key="6">
    <source>
        <dbReference type="ARBA" id="ARBA00023002"/>
    </source>
</evidence>
<proteinExistence type="inferred from homology"/>
<dbReference type="Pfam" id="PF02771">
    <property type="entry name" value="Acyl-CoA_dh_N"/>
    <property type="match status" value="1"/>
</dbReference>
<dbReference type="InterPro" id="IPR037069">
    <property type="entry name" value="AcylCoA_DH/ox_N_sf"/>
</dbReference>
<comment type="caution">
    <text evidence="12">The sequence shown here is derived from an EMBL/GenBank/DDBJ whole genome shotgun (WGS) entry which is preliminary data.</text>
</comment>
<evidence type="ECO:0000313" key="12">
    <source>
        <dbReference type="EMBL" id="MEJ8568598.1"/>
    </source>
</evidence>
<reference evidence="12 13" key="1">
    <citation type="submission" date="2024-02" db="EMBL/GenBank/DDBJ databases">
        <title>A novel Wenzhouxiangellaceae bacterium, isolated from coastal sediments.</title>
        <authorList>
            <person name="Du Z.-J."/>
            <person name="Ye Y.-Q."/>
            <person name="Zhang X.-Y."/>
        </authorList>
    </citation>
    <scope>NUCLEOTIDE SEQUENCE [LARGE SCALE GENOMIC DNA]</scope>
    <source>
        <strain evidence="12 13">CH-27</strain>
    </source>
</reference>
<protein>
    <recommendedName>
        <fullName evidence="3">Medium-chain specific acyl-CoA dehydrogenase, mitochondrial</fullName>
    </recommendedName>
</protein>
<dbReference type="Gene3D" id="1.20.140.10">
    <property type="entry name" value="Butyryl-CoA Dehydrogenase, subunit A, domain 3"/>
    <property type="match status" value="1"/>
</dbReference>
<dbReference type="PIRSF" id="PIRSF016578">
    <property type="entry name" value="HsaA"/>
    <property type="match status" value="1"/>
</dbReference>
<dbReference type="Proteomes" id="UP001359886">
    <property type="component" value="Unassembled WGS sequence"/>
</dbReference>
<evidence type="ECO:0000256" key="8">
    <source>
        <dbReference type="SAM" id="MobiDB-lite"/>
    </source>
</evidence>
<dbReference type="InterPro" id="IPR006089">
    <property type="entry name" value="Acyl-CoA_DH_CS"/>
</dbReference>
<evidence type="ECO:0000256" key="4">
    <source>
        <dbReference type="ARBA" id="ARBA00022630"/>
    </source>
</evidence>
<evidence type="ECO:0000259" key="11">
    <source>
        <dbReference type="Pfam" id="PF02771"/>
    </source>
</evidence>
<dbReference type="AlphaFoldDB" id="A0AAW9REF5"/>
<dbReference type="PANTHER" id="PTHR48083:SF2">
    <property type="entry name" value="MEDIUM-CHAIN SPECIFIC ACYL-COA DEHYDROGENASE, MITOCHONDRIAL"/>
    <property type="match status" value="1"/>
</dbReference>
<dbReference type="Pfam" id="PF00441">
    <property type="entry name" value="Acyl-CoA_dh_1"/>
    <property type="match status" value="1"/>
</dbReference>
<dbReference type="InterPro" id="IPR050741">
    <property type="entry name" value="Acyl-CoA_dehydrogenase"/>
</dbReference>
<gene>
    <name evidence="12" type="ORF">V3330_13275</name>
</gene>
<dbReference type="PROSITE" id="PS00072">
    <property type="entry name" value="ACYL_COA_DH_1"/>
    <property type="match status" value="1"/>
</dbReference>
<name>A0AAW9REF5_9GAMM</name>
<dbReference type="CDD" id="cd00567">
    <property type="entry name" value="ACAD"/>
    <property type="match status" value="1"/>
</dbReference>
<dbReference type="SUPFAM" id="SSF47203">
    <property type="entry name" value="Acyl-CoA dehydrogenase C-terminal domain-like"/>
    <property type="match status" value="1"/>
</dbReference>
<dbReference type="InterPro" id="IPR013786">
    <property type="entry name" value="AcylCoA_DH/ox_N"/>
</dbReference>
<sequence>MIRSNNPNGAPGSAQDAEEEERGFDLELSARYVGLQDEARALCQEIESIAAEADERSEPHPGILEALKRSSLSRLMVPRQYGGRYEALDPLAICLVREVLMGTSSHADSLFALQGIGSYAITAFGTPDQQSEWLPRVAAADVLPALALTEPEAGSDLKSITTTLVPDGEGLRLDGAKAFISNAGAAGYYLVFAKEGSDFSMVLVPADAPGVSVEPSPELMAPHVLGDVRFDNVAVPATARLGEPGEGLNLVLSTLGVFRASVAGAALGLAQAALEEAVRHTRTRHQFGRPLARLGPVAQMLADSWTELEMARLLTYRAASLAGHDPQSSLHISSMAKLGASEMASRVVDRCVQMMGRWGLIRGSKIERLYRQARPMRIYEGASEVLRLGIASQLTREVQ</sequence>
<accession>A0AAW9REF5</accession>
<dbReference type="FunFam" id="1.20.140.10:FF:000001">
    <property type="entry name" value="Acyl-CoA dehydrogenase"/>
    <property type="match status" value="1"/>
</dbReference>
<evidence type="ECO:0000256" key="5">
    <source>
        <dbReference type="ARBA" id="ARBA00022827"/>
    </source>
</evidence>
<feature type="domain" description="Acyl-CoA dehydrogenase/oxidase C-terminal" evidence="9">
    <location>
        <begin position="245"/>
        <end position="394"/>
    </location>
</feature>
<dbReference type="GO" id="GO:0005737">
    <property type="term" value="C:cytoplasm"/>
    <property type="evidence" value="ECO:0007669"/>
    <property type="project" value="TreeGrafter"/>
</dbReference>
<dbReference type="InterPro" id="IPR046373">
    <property type="entry name" value="Acyl-CoA_Oxase/DH_mid-dom_sf"/>
</dbReference>
<dbReference type="EMBL" id="JAZHOG010000008">
    <property type="protein sequence ID" value="MEJ8568598.1"/>
    <property type="molecule type" value="Genomic_DNA"/>
</dbReference>
<evidence type="ECO:0000256" key="1">
    <source>
        <dbReference type="ARBA" id="ARBA00001974"/>
    </source>
</evidence>
<dbReference type="SUPFAM" id="SSF56645">
    <property type="entry name" value="Acyl-CoA dehydrogenase NM domain-like"/>
    <property type="match status" value="1"/>
</dbReference>
<dbReference type="InterPro" id="IPR009100">
    <property type="entry name" value="AcylCoA_DH/oxidase_NM_dom_sf"/>
</dbReference>
<keyword evidence="6 7" id="KW-0560">Oxidoreductase</keyword>
<feature type="region of interest" description="Disordered" evidence="8">
    <location>
        <begin position="1"/>
        <end position="22"/>
    </location>
</feature>
<keyword evidence="4 7" id="KW-0285">Flavoprotein</keyword>